<keyword evidence="3" id="KW-1185">Reference proteome</keyword>
<dbReference type="Proteomes" id="UP001516023">
    <property type="component" value="Unassembled WGS sequence"/>
</dbReference>
<accession>A0ABD3R3H6</accession>
<protein>
    <submittedName>
        <fullName evidence="2">Uncharacterized protein</fullName>
    </submittedName>
</protein>
<dbReference type="AlphaFoldDB" id="A0ABD3R3H6"/>
<feature type="region of interest" description="Disordered" evidence="1">
    <location>
        <begin position="99"/>
        <end position="124"/>
    </location>
</feature>
<organism evidence="2 3">
    <name type="scientific">Cyclotella cryptica</name>
    <dbReference type="NCBI Taxonomy" id="29204"/>
    <lineage>
        <taxon>Eukaryota</taxon>
        <taxon>Sar</taxon>
        <taxon>Stramenopiles</taxon>
        <taxon>Ochrophyta</taxon>
        <taxon>Bacillariophyta</taxon>
        <taxon>Coscinodiscophyceae</taxon>
        <taxon>Thalassiosirophycidae</taxon>
        <taxon>Stephanodiscales</taxon>
        <taxon>Stephanodiscaceae</taxon>
        <taxon>Cyclotella</taxon>
    </lineage>
</organism>
<comment type="caution">
    <text evidence="2">The sequence shown here is derived from an EMBL/GenBank/DDBJ whole genome shotgun (WGS) entry which is preliminary data.</text>
</comment>
<reference evidence="2 3" key="1">
    <citation type="journal article" date="2020" name="G3 (Bethesda)">
        <title>Improved Reference Genome for Cyclotella cryptica CCMP332, a Model for Cell Wall Morphogenesis, Salinity Adaptation, and Lipid Production in Diatoms (Bacillariophyta).</title>
        <authorList>
            <person name="Roberts W.R."/>
            <person name="Downey K.M."/>
            <person name="Ruck E.C."/>
            <person name="Traller J.C."/>
            <person name="Alverson A.J."/>
        </authorList>
    </citation>
    <scope>NUCLEOTIDE SEQUENCE [LARGE SCALE GENOMIC DNA]</scope>
    <source>
        <strain evidence="2 3">CCMP332</strain>
    </source>
</reference>
<sequence length="487" mass="53573">MKTHGFIASHVHQPGLSSWTAPACFTGHTLTARARWNRSSVSLNAIPFTDFSSSTDSYPSISSPFSSDYSNSPLRVRTPLQESVRDWISSQPVAELKSTAASTSQLLSSSDAASPSNPDRPPTKDEISILQKAFAALYGTEQNVAQAVELLSQTMATWESTHQPGDEIAGLYRVRGDAYMELLQPKNAELDYGKAIEYLDGVDGDKADPEEKPASRLGRARAVRSMGMSASLAQAIQASNDYQTYFGYVSRLDVDEDVTTDVKPSKQKDTVDMISDAVIDGIQRNPYAAWEWGMVSRVAEQYTRAAEIHRLAAIAFEEIGDKPRATICRLDRAIDLASAFKEEGDKNNNVGKVKQIMVEAIDSTVGVDGRDVQLLQRVVAKEGEARIALSGLLWGTKEKAAAEAQFGEACGRLDELNADYESREQERIKRGVMPPAKVRRLGFSIDDIVGADEASCSRFKNEKFVEERLVWPQSLRSSVNKFLTLSR</sequence>
<feature type="compositionally biased region" description="Low complexity" evidence="1">
    <location>
        <begin position="99"/>
        <end position="117"/>
    </location>
</feature>
<evidence type="ECO:0000313" key="2">
    <source>
        <dbReference type="EMBL" id="KAL3804525.1"/>
    </source>
</evidence>
<evidence type="ECO:0000313" key="3">
    <source>
        <dbReference type="Proteomes" id="UP001516023"/>
    </source>
</evidence>
<proteinExistence type="predicted"/>
<name>A0ABD3R3H6_9STRA</name>
<gene>
    <name evidence="2" type="ORF">HJC23_002564</name>
</gene>
<dbReference type="EMBL" id="JABMIG020000007">
    <property type="protein sequence ID" value="KAL3804525.1"/>
    <property type="molecule type" value="Genomic_DNA"/>
</dbReference>
<evidence type="ECO:0000256" key="1">
    <source>
        <dbReference type="SAM" id="MobiDB-lite"/>
    </source>
</evidence>